<keyword evidence="1" id="KW-0560">Oxidoreductase</keyword>
<dbReference type="PANTHER" id="PTHR43333">
    <property type="entry name" value="2-HACID_DH_C DOMAIN-CONTAINING PROTEIN"/>
    <property type="match status" value="1"/>
</dbReference>
<proteinExistence type="predicted"/>
<dbReference type="PANTHER" id="PTHR43333:SF1">
    <property type="entry name" value="D-ISOMER SPECIFIC 2-HYDROXYACID DEHYDROGENASE NAD-BINDING DOMAIN-CONTAINING PROTEIN"/>
    <property type="match status" value="1"/>
</dbReference>
<evidence type="ECO:0000259" key="3">
    <source>
        <dbReference type="Pfam" id="PF02826"/>
    </source>
</evidence>
<dbReference type="RefSeq" id="WP_085548363.1">
    <property type="nucleotide sequence ID" value="NZ_FXAR01000001.1"/>
</dbReference>
<evidence type="ECO:0000256" key="1">
    <source>
        <dbReference type="ARBA" id="ARBA00023002"/>
    </source>
</evidence>
<dbReference type="InterPro" id="IPR006140">
    <property type="entry name" value="D-isomer_DH_NAD-bd"/>
</dbReference>
<dbReference type="GO" id="GO:0051287">
    <property type="term" value="F:NAD binding"/>
    <property type="evidence" value="ECO:0007669"/>
    <property type="project" value="InterPro"/>
</dbReference>
<evidence type="ECO:0000256" key="2">
    <source>
        <dbReference type="ARBA" id="ARBA00023027"/>
    </source>
</evidence>
<dbReference type="CDD" id="cd12159">
    <property type="entry name" value="2-Hacid_dh_2"/>
    <property type="match status" value="1"/>
</dbReference>
<dbReference type="Proteomes" id="UP000193309">
    <property type="component" value="Unassembled WGS sequence"/>
</dbReference>
<feature type="domain" description="D-isomer specific 2-hydroxyacid dehydrogenase NAD-binding" evidence="3">
    <location>
        <begin position="99"/>
        <end position="269"/>
    </location>
</feature>
<dbReference type="GO" id="GO:0016491">
    <property type="term" value="F:oxidoreductase activity"/>
    <property type="evidence" value="ECO:0007669"/>
    <property type="project" value="UniProtKB-KW"/>
</dbReference>
<gene>
    <name evidence="4" type="ORF">SAMN06295981_0169</name>
</gene>
<name>A0A1X7HX42_9CORY</name>
<evidence type="ECO:0000313" key="4">
    <source>
        <dbReference type="EMBL" id="SMG06540.1"/>
    </source>
</evidence>
<organism evidence="4 5">
    <name type="scientific">Corynebacterium pollutisoli</name>
    <dbReference type="NCBI Taxonomy" id="1610489"/>
    <lineage>
        <taxon>Bacteria</taxon>
        <taxon>Bacillati</taxon>
        <taxon>Actinomycetota</taxon>
        <taxon>Actinomycetes</taxon>
        <taxon>Mycobacteriales</taxon>
        <taxon>Corynebacteriaceae</taxon>
        <taxon>Corynebacterium</taxon>
    </lineage>
</organism>
<dbReference type="STRING" id="1610489.SAMN06295981_0169"/>
<reference evidence="5" key="1">
    <citation type="submission" date="2017-04" db="EMBL/GenBank/DDBJ databases">
        <authorList>
            <person name="Varghese N."/>
            <person name="Submissions S."/>
        </authorList>
    </citation>
    <scope>NUCLEOTIDE SEQUENCE [LARGE SCALE GENOMIC DNA]</scope>
    <source>
        <strain evidence="5">VDS</strain>
    </source>
</reference>
<accession>A0A1X7HX42</accession>
<dbReference type="OrthoDB" id="4324715at2"/>
<dbReference type="SUPFAM" id="SSF51735">
    <property type="entry name" value="NAD(P)-binding Rossmann-fold domains"/>
    <property type="match status" value="1"/>
</dbReference>
<sequence>MKFAFQPQQWPDAIAEIEAAGHTFVEDVHDADFLVFNGGPGKFPDPLPENIRYVQATFAGIDALHEAGLIRPGGVRWACASGLYDDTVAESTIAILLAQMHMHKMITLAGQWSVRRDVDKRKQWLFDNKTVAIIGAGRIAVKLIEMLSVFGVRIIAVTRSGRMVDGADESYAIADVDRVWGKADVVVVLAPLTPETRHMINRDVFGKMRSNAVLVNVARGPLVHTDDLVEALRNGTIAGAALDVTEPEPLPDDHPLWDIETCMITPHTANTYTIIQERTGRLVVENAAAFEAGERMPNEVNLDAGY</sequence>
<dbReference type="Pfam" id="PF02826">
    <property type="entry name" value="2-Hacid_dh_C"/>
    <property type="match status" value="1"/>
</dbReference>
<dbReference type="Gene3D" id="3.40.50.720">
    <property type="entry name" value="NAD(P)-binding Rossmann-like Domain"/>
    <property type="match status" value="2"/>
</dbReference>
<dbReference type="AlphaFoldDB" id="A0A1X7HX42"/>
<keyword evidence="5" id="KW-1185">Reference proteome</keyword>
<dbReference type="EMBL" id="FXAR01000001">
    <property type="protein sequence ID" value="SMG06540.1"/>
    <property type="molecule type" value="Genomic_DNA"/>
</dbReference>
<keyword evidence="2" id="KW-0520">NAD</keyword>
<evidence type="ECO:0000313" key="5">
    <source>
        <dbReference type="Proteomes" id="UP000193309"/>
    </source>
</evidence>
<dbReference type="InterPro" id="IPR036291">
    <property type="entry name" value="NAD(P)-bd_dom_sf"/>
</dbReference>
<protein>
    <submittedName>
        <fullName evidence="4">Phosphoglycerate dehydrogenase</fullName>
    </submittedName>
</protein>